<accession>Q9DCH0</accession>
<protein>
    <submittedName>
        <fullName evidence="2">Uncharacterized protein</fullName>
    </submittedName>
</protein>
<reference evidence="2" key="7">
    <citation type="journal article" date="2005" name="Science">
        <title>The Transcriptional Landscape of the Mammalian Genome.</title>
        <authorList>
            <consortium name="The FANTOM Consortium"/>
            <consortium name="Riken Genome Exploration Research Group and Genome Science Group (Genome Network Project Core Group)"/>
        </authorList>
    </citation>
    <scope>NUCLEOTIDE SEQUENCE</scope>
    <source>
        <strain evidence="2">C57BL/6J</strain>
        <tissue evidence="2">Kidney</tissue>
    </source>
</reference>
<feature type="region of interest" description="Disordered" evidence="1">
    <location>
        <begin position="1"/>
        <end position="87"/>
    </location>
</feature>
<reference evidence="2" key="6">
    <citation type="journal article" date="2002" name="Nature">
        <title>Analysis of the mouse transcriptome based on functional annotation of 60,770 full-length cDNAs.</title>
        <authorList>
            <consortium name="The FANTOM Consortium and the RIKEN Genome Exploration Research Group Phase I and II Team"/>
        </authorList>
    </citation>
    <scope>NUCLEOTIDE SEQUENCE</scope>
    <source>
        <strain evidence="2">C57BL/6J</strain>
        <tissue evidence="2">Kidney</tissue>
    </source>
</reference>
<feature type="region of interest" description="Disordered" evidence="1">
    <location>
        <begin position="107"/>
        <end position="172"/>
    </location>
</feature>
<proteinExistence type="evidence at transcript level"/>
<dbReference type="AGR" id="MGI:1917595"/>
<evidence type="ECO:0000313" key="3">
    <source>
        <dbReference type="MGI" id="MGI:1917595"/>
    </source>
</evidence>
<organism evidence="2">
    <name type="scientific">Mus musculus</name>
    <name type="common">Mouse</name>
    <dbReference type="NCBI Taxonomy" id="10090"/>
    <lineage>
        <taxon>Eukaryota</taxon>
        <taxon>Metazoa</taxon>
        <taxon>Chordata</taxon>
        <taxon>Craniata</taxon>
        <taxon>Vertebrata</taxon>
        <taxon>Euteleostomi</taxon>
        <taxon>Mammalia</taxon>
        <taxon>Eutheria</taxon>
        <taxon>Euarchontoglires</taxon>
        <taxon>Glires</taxon>
        <taxon>Rodentia</taxon>
        <taxon>Myomorpha</taxon>
        <taxon>Muroidea</taxon>
        <taxon>Muridae</taxon>
        <taxon>Murinae</taxon>
        <taxon>Mus</taxon>
        <taxon>Mus</taxon>
    </lineage>
</organism>
<dbReference type="EMBL" id="AK002788">
    <property type="protein sequence ID" value="BAB22359.1"/>
    <property type="molecule type" value="mRNA"/>
</dbReference>
<name>Q9DCH0_MOUSE</name>
<gene>
    <name evidence="3" type="primary">0610038B21Rik</name>
</gene>
<dbReference type="MGI" id="MGI:1917595">
    <property type="gene designation" value="0610038B21Rik"/>
</dbReference>
<evidence type="ECO:0000313" key="2">
    <source>
        <dbReference type="EMBL" id="BAB22359.1"/>
    </source>
</evidence>
<reference evidence="2" key="1">
    <citation type="journal article" date="1999" name="Methods Enzymol.">
        <title>High-efficiency full-length cDNA cloning.</title>
        <authorList>
            <person name="Carninci P."/>
            <person name="Hayashizaki Y."/>
        </authorList>
    </citation>
    <scope>NUCLEOTIDE SEQUENCE</scope>
    <source>
        <strain evidence="2">C57BL/6J</strain>
        <tissue evidence="2">Kidney</tissue>
    </source>
</reference>
<evidence type="ECO:0000256" key="1">
    <source>
        <dbReference type="SAM" id="MobiDB-lite"/>
    </source>
</evidence>
<reference evidence="2" key="2">
    <citation type="journal article" date="2000" name="Genome Res.">
        <title>Normalization and subtraction of cap-trapper-selected cDNAs to prepare full-length cDNA libraries for rapid discovery of new genes.</title>
        <authorList>
            <person name="Carninci P."/>
            <person name="Shibata Y."/>
            <person name="Hayatsu N."/>
            <person name="Sugahara Y."/>
            <person name="Shibata K."/>
            <person name="Itoh M."/>
            <person name="Konno H."/>
            <person name="Okazaki Y."/>
            <person name="Muramatsu M."/>
            <person name="Hayashizaki Y."/>
        </authorList>
    </citation>
    <scope>NUCLEOTIDE SEQUENCE</scope>
    <source>
        <strain evidence="2">C57BL/6J</strain>
        <tissue evidence="2">Kidney</tissue>
    </source>
</reference>
<reference evidence="2" key="8">
    <citation type="journal article" date="2005" name="Science">
        <title>Antisense Transcription in the Mammalian Transcriptome.</title>
        <authorList>
            <consortium name="RIKEN Genome Exploration Research Group and Genome Science Group (Genome Network Project Core Group) and the FANTOM Consortium"/>
        </authorList>
    </citation>
    <scope>NUCLEOTIDE SEQUENCE</scope>
    <source>
        <strain evidence="2">C57BL/6J</strain>
        <tissue evidence="2">Kidney</tissue>
    </source>
</reference>
<reference evidence="2" key="4">
    <citation type="submission" date="2000-07" db="EMBL/GenBank/DDBJ databases">
        <authorList>
            <person name="Adachi J."/>
            <person name="Aizawa K."/>
            <person name="Akahira S."/>
            <person name="Akimura T."/>
            <person name="Arai A."/>
            <person name="Aono H."/>
            <person name="Arakawa T."/>
            <person name="Bono H."/>
            <person name="Carninci P."/>
            <person name="Fukuda S."/>
            <person name="Fukunishi Y."/>
            <person name="Furuno M."/>
            <person name="Hanagaki T."/>
            <person name="Hara A."/>
            <person name="Hayatsu N."/>
            <person name="Hiramoto K."/>
            <person name="Hiraoka T."/>
            <person name="Hori F."/>
            <person name="Imotani K."/>
            <person name="Ishii Y."/>
            <person name="Itoh M."/>
            <person name="Izawa M."/>
            <person name="Kasukawa T."/>
            <person name="Kato H."/>
            <person name="Kawai J."/>
            <person name="Kojima Y."/>
            <person name="Konno H."/>
            <person name="Kouda M."/>
            <person name="Koya S."/>
            <person name="Kurihara C."/>
            <person name="Matsuyama T."/>
            <person name="Miyazaki A."/>
            <person name="Nishi K."/>
            <person name="Nomura K."/>
            <person name="Numazaki R."/>
            <person name="Ohno M."/>
            <person name="Okazaki Y."/>
            <person name="Okido T."/>
            <person name="Owa C."/>
            <person name="Saito H."/>
            <person name="Saito R."/>
            <person name="Sakai C."/>
            <person name="Sakai K."/>
            <person name="Sano H."/>
            <person name="Sasaki D."/>
            <person name="Shibata K."/>
            <person name="Shibata Y."/>
            <person name="Shinagawa A."/>
            <person name="Shiraki T."/>
            <person name="Sogabe Y."/>
            <person name="Suzuki H."/>
            <person name="Tagami M."/>
            <person name="Tagawa A."/>
            <person name="Takahashi F."/>
            <person name="Tanaka T."/>
            <person name="Tejima Y."/>
            <person name="Toya T."/>
            <person name="Yamamura T."/>
            <person name="Yasunishi A."/>
            <person name="Yoshida K."/>
            <person name="Yoshino M."/>
            <person name="Muramatsu M."/>
            <person name="Hayashizaki Y."/>
        </authorList>
    </citation>
    <scope>NUCLEOTIDE SEQUENCE</scope>
    <source>
        <strain evidence="2">C57BL/6J</strain>
        <tissue evidence="2">Kidney</tissue>
    </source>
</reference>
<feature type="compositionally biased region" description="Gly residues" evidence="1">
    <location>
        <begin position="10"/>
        <end position="19"/>
    </location>
</feature>
<reference evidence="2" key="5">
    <citation type="journal article" date="2001" name="Nature">
        <title>Functional annotation of a full-length mouse cDNA collection.</title>
        <authorList>
            <consortium name="The RIKEN Genome Exploration Research Group Phase II Team and the FANTOM Consortium"/>
        </authorList>
    </citation>
    <scope>NUCLEOTIDE SEQUENCE</scope>
    <source>
        <strain evidence="2">C57BL/6J</strain>
        <tissue evidence="2">Kidney</tissue>
    </source>
</reference>
<dbReference type="AlphaFoldDB" id="Q9DCH0"/>
<feature type="compositionally biased region" description="Low complexity" evidence="1">
    <location>
        <begin position="107"/>
        <end position="116"/>
    </location>
</feature>
<sequence>MTAAVRAGAGRAGLPGGGSERLAGLSARRAQHGHVQPSPATLESTRRSSPIPAAPGSSRGRRPAPPRLWGARPAPPPPARPCSPARRVRLSSSLPFPERLFLLFPTRSRPSSSFRGSGDGERSLCPPPPDACTSPISAHKVQVTQAGPRSGRLTERDGGFVIAGLGPRDQTT</sequence>
<reference evidence="2" key="3">
    <citation type="journal article" date="2000" name="Genome Res.">
        <title>RIKEN integrated sequence analysis (RISA) system--384-format sequencing pipeline with 384 multicapillary sequencer.</title>
        <authorList>
            <person name="Shibata K."/>
            <person name="Itoh M."/>
            <person name="Aizawa K."/>
            <person name="Nagaoka S."/>
            <person name="Sasaki N."/>
            <person name="Carninci P."/>
            <person name="Konno H."/>
            <person name="Akiyama J."/>
            <person name="Nishi K."/>
            <person name="Kitsunai T."/>
            <person name="Tashiro H."/>
            <person name="Itoh M."/>
            <person name="Sumi N."/>
            <person name="Ishii Y."/>
            <person name="Nakamura S."/>
            <person name="Hazama M."/>
            <person name="Nishine T."/>
            <person name="Harada A."/>
            <person name="Yamamoto R."/>
            <person name="Matsumoto H."/>
            <person name="Sakaguchi S."/>
            <person name="Ikegami T."/>
            <person name="Kashiwagi K."/>
            <person name="Fujiwake S."/>
            <person name="Inoue K."/>
            <person name="Togawa Y."/>
            <person name="Izawa M."/>
            <person name="Ohara E."/>
            <person name="Watahiki M."/>
            <person name="Yoneda Y."/>
            <person name="Ishikawa T."/>
            <person name="Ozawa K."/>
            <person name="Tanaka T."/>
            <person name="Matsuura S."/>
            <person name="Kawai J."/>
            <person name="Okazaki Y."/>
            <person name="Muramatsu M."/>
            <person name="Inoue Y."/>
            <person name="Kira A."/>
            <person name="Hayashizaki Y."/>
        </authorList>
    </citation>
    <scope>NUCLEOTIDE SEQUENCE</scope>
    <source>
        <strain evidence="2">C57BL/6J</strain>
        <tissue evidence="2">Kidney</tissue>
    </source>
</reference>